<dbReference type="OrthoDB" id="9801938at2"/>
<sequence>MEAEKKVLRNEMLKRLKILAKPEYEHRSYAIARKLYQNPLWLQAKTIGITVSNPPEADTWQIIRKAWEEGKRVAVPKCLPKTKELVFRSLERFSDLESVYYGLWEPIEEKTEEIPREKIDTLIVPGVAYIKNGYRLGFGGGYYDRYLESYKGHTLSLAFDFQVIKSLPVEDHDRPVEMIITDEQVWKTNHA</sequence>
<keyword evidence="5" id="KW-0479">Metal-binding</keyword>
<evidence type="ECO:0000256" key="5">
    <source>
        <dbReference type="RuleBase" id="RU361279"/>
    </source>
</evidence>
<dbReference type="GO" id="GO:0030272">
    <property type="term" value="F:5-formyltetrahydrofolate cyclo-ligase activity"/>
    <property type="evidence" value="ECO:0007669"/>
    <property type="project" value="UniProtKB-EC"/>
</dbReference>
<evidence type="ECO:0000256" key="3">
    <source>
        <dbReference type="ARBA" id="ARBA00022840"/>
    </source>
</evidence>
<comment type="caution">
    <text evidence="6">The sequence shown here is derived from an EMBL/GenBank/DDBJ whole genome shotgun (WGS) entry which is preliminary data.</text>
</comment>
<accession>A0A2V2ZRB0</accession>
<dbReference type="GO" id="GO:0035999">
    <property type="term" value="P:tetrahydrofolate interconversion"/>
    <property type="evidence" value="ECO:0007669"/>
    <property type="project" value="TreeGrafter"/>
</dbReference>
<feature type="binding site" evidence="4">
    <location>
        <position position="56"/>
    </location>
    <ligand>
        <name>substrate</name>
    </ligand>
</feature>
<dbReference type="PANTHER" id="PTHR23407:SF1">
    <property type="entry name" value="5-FORMYLTETRAHYDROFOLATE CYCLO-LIGASE"/>
    <property type="match status" value="1"/>
</dbReference>
<comment type="cofactor">
    <cofactor evidence="5">
        <name>Mg(2+)</name>
        <dbReference type="ChEBI" id="CHEBI:18420"/>
    </cofactor>
</comment>
<evidence type="ECO:0000256" key="2">
    <source>
        <dbReference type="ARBA" id="ARBA00022741"/>
    </source>
</evidence>
<dbReference type="EMBL" id="QGTW01000010">
    <property type="protein sequence ID" value="PWW26585.1"/>
    <property type="molecule type" value="Genomic_DNA"/>
</dbReference>
<dbReference type="PANTHER" id="PTHR23407">
    <property type="entry name" value="ATPASE INHIBITOR/5-FORMYLTETRAHYDROFOLATE CYCLO-LIGASE"/>
    <property type="match status" value="1"/>
</dbReference>
<dbReference type="GO" id="GO:0005524">
    <property type="term" value="F:ATP binding"/>
    <property type="evidence" value="ECO:0007669"/>
    <property type="project" value="UniProtKB-KW"/>
</dbReference>
<feature type="binding site" evidence="4">
    <location>
        <begin position="135"/>
        <end position="143"/>
    </location>
    <ligand>
        <name>ATP</name>
        <dbReference type="ChEBI" id="CHEBI:30616"/>
    </ligand>
</feature>
<dbReference type="Gene3D" id="3.40.50.10420">
    <property type="entry name" value="NagB/RpiA/CoA transferase-like"/>
    <property type="match status" value="1"/>
</dbReference>
<dbReference type="NCBIfam" id="TIGR02727">
    <property type="entry name" value="MTHFS_bact"/>
    <property type="match status" value="1"/>
</dbReference>
<keyword evidence="5" id="KW-0460">Magnesium</keyword>
<reference evidence="6 7" key="1">
    <citation type="submission" date="2018-05" db="EMBL/GenBank/DDBJ databases">
        <title>Freshwater and sediment microbial communities from various areas in North America, analyzing microbe dynamics in response to fracking.</title>
        <authorList>
            <person name="Lamendella R."/>
        </authorList>
    </citation>
    <scope>NUCLEOTIDE SEQUENCE [LARGE SCALE GENOMIC DNA]</scope>
    <source>
        <strain evidence="6 7">15_TX</strain>
    </source>
</reference>
<comment type="catalytic activity">
    <reaction evidence="5">
        <text>(6S)-5-formyl-5,6,7,8-tetrahydrofolate + ATP = (6R)-5,10-methenyltetrahydrofolate + ADP + phosphate</text>
        <dbReference type="Rhea" id="RHEA:10488"/>
        <dbReference type="ChEBI" id="CHEBI:30616"/>
        <dbReference type="ChEBI" id="CHEBI:43474"/>
        <dbReference type="ChEBI" id="CHEBI:57455"/>
        <dbReference type="ChEBI" id="CHEBI:57457"/>
        <dbReference type="ChEBI" id="CHEBI:456216"/>
        <dbReference type="EC" id="6.3.3.2"/>
    </reaction>
</comment>
<dbReference type="InterPro" id="IPR024185">
    <property type="entry name" value="FTHF_cligase-like_sf"/>
</dbReference>
<dbReference type="GO" id="GO:0009396">
    <property type="term" value="P:folic acid-containing compound biosynthetic process"/>
    <property type="evidence" value="ECO:0007669"/>
    <property type="project" value="TreeGrafter"/>
</dbReference>
<dbReference type="InterPro" id="IPR002698">
    <property type="entry name" value="FTHF_cligase"/>
</dbReference>
<name>A0A2V2ZRB0_9BACI</name>
<keyword evidence="6" id="KW-0436">Ligase</keyword>
<feature type="binding site" evidence="4">
    <location>
        <begin position="5"/>
        <end position="9"/>
    </location>
    <ligand>
        <name>ATP</name>
        <dbReference type="ChEBI" id="CHEBI:30616"/>
    </ligand>
</feature>
<comment type="similarity">
    <text evidence="1 5">Belongs to the 5-formyltetrahydrofolate cyclo-ligase family.</text>
</comment>
<keyword evidence="2 4" id="KW-0547">Nucleotide-binding</keyword>
<evidence type="ECO:0000256" key="1">
    <source>
        <dbReference type="ARBA" id="ARBA00010638"/>
    </source>
</evidence>
<dbReference type="Pfam" id="PF01812">
    <property type="entry name" value="5-FTHF_cyc-lig"/>
    <property type="match status" value="1"/>
</dbReference>
<keyword evidence="3 4" id="KW-0067">ATP-binding</keyword>
<organism evidence="6 7">
    <name type="scientific">Cytobacillus oceanisediminis</name>
    <dbReference type="NCBI Taxonomy" id="665099"/>
    <lineage>
        <taxon>Bacteria</taxon>
        <taxon>Bacillati</taxon>
        <taxon>Bacillota</taxon>
        <taxon>Bacilli</taxon>
        <taxon>Bacillales</taxon>
        <taxon>Bacillaceae</taxon>
        <taxon>Cytobacillus</taxon>
    </lineage>
</organism>
<dbReference type="SUPFAM" id="SSF100950">
    <property type="entry name" value="NagB/RpiA/CoA transferase-like"/>
    <property type="match status" value="1"/>
</dbReference>
<proteinExistence type="inferred from homology"/>
<dbReference type="RefSeq" id="WP_110066165.1">
    <property type="nucleotide sequence ID" value="NZ_QGTW01000010.1"/>
</dbReference>
<dbReference type="AlphaFoldDB" id="A0A2V2ZRB0"/>
<evidence type="ECO:0000256" key="4">
    <source>
        <dbReference type="PIRSR" id="PIRSR006806-1"/>
    </source>
</evidence>
<dbReference type="GO" id="GO:0046872">
    <property type="term" value="F:metal ion binding"/>
    <property type="evidence" value="ECO:0007669"/>
    <property type="project" value="UniProtKB-KW"/>
</dbReference>
<dbReference type="PIRSF" id="PIRSF006806">
    <property type="entry name" value="FTHF_cligase"/>
    <property type="match status" value="1"/>
</dbReference>
<dbReference type="InterPro" id="IPR037171">
    <property type="entry name" value="NagB/RpiA_transferase-like"/>
</dbReference>
<evidence type="ECO:0000313" key="7">
    <source>
        <dbReference type="Proteomes" id="UP000247150"/>
    </source>
</evidence>
<feature type="binding site" evidence="4">
    <location>
        <position position="51"/>
    </location>
    <ligand>
        <name>substrate</name>
    </ligand>
</feature>
<dbReference type="Proteomes" id="UP000247150">
    <property type="component" value="Unassembled WGS sequence"/>
</dbReference>
<gene>
    <name evidence="6" type="ORF">DFO73_110158</name>
</gene>
<dbReference type="EC" id="6.3.3.2" evidence="5"/>
<evidence type="ECO:0000313" key="6">
    <source>
        <dbReference type="EMBL" id="PWW26585.1"/>
    </source>
</evidence>
<protein>
    <recommendedName>
        <fullName evidence="5">5-formyltetrahydrofolate cyclo-ligase</fullName>
        <ecNumber evidence="5">6.3.3.2</ecNumber>
    </recommendedName>
</protein>